<organism evidence="12 13">
    <name type="scientific">Clavelina lepadiformis</name>
    <name type="common">Light-bulb sea squirt</name>
    <name type="synonym">Ascidia lepadiformis</name>
    <dbReference type="NCBI Taxonomy" id="159417"/>
    <lineage>
        <taxon>Eukaryota</taxon>
        <taxon>Metazoa</taxon>
        <taxon>Chordata</taxon>
        <taxon>Tunicata</taxon>
        <taxon>Ascidiacea</taxon>
        <taxon>Aplousobranchia</taxon>
        <taxon>Clavelinidae</taxon>
        <taxon>Clavelina</taxon>
    </lineage>
</organism>
<sequence>MVRITEELVRKRAEHNECEIFSLEELSLHQQDLGKIEHLDKWCRHLKILYLQNNLIGKIENVGRLKKLEYLNLALNNVERIENLQACESLKKLDLTVNFIGELTSIENLKGNIFLEDLYLTGNPCTQFDGYKEYVVATLPQLRWIDGHEIEKSERIKAMQMLKSIREKIVAQQNEYLEKRALQKEEAKNKPIELEDNDEPSEDEDEETKQKKDQEFWNEKVDYTPETRTSIQNKIQENRDKTHDSKFKQPEIKRERRYFNEEGQPLNVNEAKIDFKLTETEDDSAFVLDVACYKYMDTSLIDADVQPWYVRVTMKGSVLQLVLFEEVKPDSCIAQRSQITGHLIVTMPKLNPPPVPALRPDVERKTKVETETPEKPREILEVREARSFSDNLANIARESPNRIPKSKATPDIKEPENSPDFVDDPDVPPLI</sequence>
<dbReference type="Pfam" id="PF14580">
    <property type="entry name" value="LRR_9"/>
    <property type="match status" value="1"/>
</dbReference>
<feature type="compositionally biased region" description="Basic and acidic residues" evidence="10">
    <location>
        <begin position="208"/>
        <end position="225"/>
    </location>
</feature>
<evidence type="ECO:0000256" key="1">
    <source>
        <dbReference type="ARBA" id="ARBA00004138"/>
    </source>
</evidence>
<gene>
    <name evidence="12" type="ORF">CVLEPA_LOCUS21103</name>
</gene>
<evidence type="ECO:0000256" key="9">
    <source>
        <dbReference type="ARBA" id="ARBA00050057"/>
    </source>
</evidence>
<dbReference type="SMART" id="SM00365">
    <property type="entry name" value="LRR_SD22"/>
    <property type="match status" value="3"/>
</dbReference>
<keyword evidence="6" id="KW-0969">Cilium</keyword>
<feature type="region of interest" description="Disordered" evidence="10">
    <location>
        <begin position="354"/>
        <end position="377"/>
    </location>
</feature>
<evidence type="ECO:0000256" key="8">
    <source>
        <dbReference type="ARBA" id="ARBA00049982"/>
    </source>
</evidence>
<evidence type="ECO:0000313" key="12">
    <source>
        <dbReference type="EMBL" id="CAK8689130.1"/>
    </source>
</evidence>
<comment type="similarity">
    <text evidence="8">Belongs to the tilB family.</text>
</comment>
<accession>A0ABP0GG22</accession>
<evidence type="ECO:0000256" key="5">
    <source>
        <dbReference type="ARBA" id="ARBA00022737"/>
    </source>
</evidence>
<evidence type="ECO:0000256" key="7">
    <source>
        <dbReference type="ARBA" id="ARBA00023273"/>
    </source>
</evidence>
<keyword evidence="4" id="KW-0433">Leucine-rich repeat</keyword>
<dbReference type="Proteomes" id="UP001642483">
    <property type="component" value="Unassembled WGS sequence"/>
</dbReference>
<evidence type="ECO:0000256" key="3">
    <source>
        <dbReference type="ARBA" id="ARBA00022490"/>
    </source>
</evidence>
<feature type="compositionally biased region" description="Polar residues" evidence="10">
    <location>
        <begin position="226"/>
        <end position="235"/>
    </location>
</feature>
<proteinExistence type="inferred from homology"/>
<dbReference type="Gene3D" id="3.80.10.10">
    <property type="entry name" value="Ribonuclease Inhibitor"/>
    <property type="match status" value="1"/>
</dbReference>
<reference evidence="12 13" key="1">
    <citation type="submission" date="2024-02" db="EMBL/GenBank/DDBJ databases">
        <authorList>
            <person name="Daric V."/>
            <person name="Darras S."/>
        </authorList>
    </citation>
    <scope>NUCLEOTIDE SEQUENCE [LARGE SCALE GENOMIC DNA]</scope>
</reference>
<dbReference type="InterPro" id="IPR056496">
    <property type="entry name" value="CS_DNAAF11_C"/>
</dbReference>
<evidence type="ECO:0000256" key="4">
    <source>
        <dbReference type="ARBA" id="ARBA00022614"/>
    </source>
</evidence>
<dbReference type="InterPro" id="IPR001611">
    <property type="entry name" value="Leu-rich_rpt"/>
</dbReference>
<feature type="region of interest" description="Disordered" evidence="10">
    <location>
        <begin position="187"/>
        <end position="247"/>
    </location>
</feature>
<feature type="domain" description="Dynein axonemal assembly factor 11-like CS" evidence="11">
    <location>
        <begin position="229"/>
        <end position="349"/>
    </location>
</feature>
<comment type="caution">
    <text evidence="12">The sequence shown here is derived from an EMBL/GenBank/DDBJ whole genome shotgun (WGS) entry which is preliminary data.</text>
</comment>
<evidence type="ECO:0000259" key="11">
    <source>
        <dbReference type="Pfam" id="PF23602"/>
    </source>
</evidence>
<feature type="compositionally biased region" description="Acidic residues" evidence="10">
    <location>
        <begin position="194"/>
        <end position="207"/>
    </location>
</feature>
<dbReference type="Pfam" id="PF23602">
    <property type="entry name" value="CS_DNAAF11_C"/>
    <property type="match status" value="1"/>
</dbReference>
<keyword evidence="3" id="KW-0963">Cytoplasm</keyword>
<dbReference type="PANTHER" id="PTHR18849">
    <property type="entry name" value="LEUCINE RICH REPEAT PROTEIN"/>
    <property type="match status" value="1"/>
</dbReference>
<keyword evidence="7" id="KW-0966">Cell projection</keyword>
<dbReference type="EMBL" id="CAWYQH010000108">
    <property type="protein sequence ID" value="CAK8689130.1"/>
    <property type="molecule type" value="Genomic_DNA"/>
</dbReference>
<feature type="compositionally biased region" description="Acidic residues" evidence="10">
    <location>
        <begin position="421"/>
        <end position="431"/>
    </location>
</feature>
<protein>
    <recommendedName>
        <fullName evidence="9">Leucine-rich repeat-containing protein 6</fullName>
    </recommendedName>
</protein>
<dbReference type="PANTHER" id="PTHR18849:SF0">
    <property type="entry name" value="CILIA- AND FLAGELLA-ASSOCIATED PROTEIN 410-RELATED"/>
    <property type="match status" value="1"/>
</dbReference>
<evidence type="ECO:0000256" key="10">
    <source>
        <dbReference type="SAM" id="MobiDB-lite"/>
    </source>
</evidence>
<keyword evidence="13" id="KW-1185">Reference proteome</keyword>
<comment type="subcellular location">
    <subcellularLocation>
        <location evidence="1">Cell projection</location>
        <location evidence="1">Cilium</location>
    </subcellularLocation>
    <subcellularLocation>
        <location evidence="2">Cytoplasm</location>
    </subcellularLocation>
</comment>
<name>A0ABP0GG22_CLALP</name>
<feature type="compositionally biased region" description="Basic and acidic residues" evidence="10">
    <location>
        <begin position="360"/>
        <end position="377"/>
    </location>
</feature>
<evidence type="ECO:0000256" key="6">
    <source>
        <dbReference type="ARBA" id="ARBA00023069"/>
    </source>
</evidence>
<dbReference type="SUPFAM" id="SSF52058">
    <property type="entry name" value="L domain-like"/>
    <property type="match status" value="1"/>
</dbReference>
<keyword evidence="5" id="KW-0677">Repeat</keyword>
<dbReference type="InterPro" id="IPR032675">
    <property type="entry name" value="LRR_dom_sf"/>
</dbReference>
<feature type="region of interest" description="Disordered" evidence="10">
    <location>
        <begin position="390"/>
        <end position="431"/>
    </location>
</feature>
<evidence type="ECO:0000256" key="2">
    <source>
        <dbReference type="ARBA" id="ARBA00004496"/>
    </source>
</evidence>
<evidence type="ECO:0000313" key="13">
    <source>
        <dbReference type="Proteomes" id="UP001642483"/>
    </source>
</evidence>
<dbReference type="PROSITE" id="PS51450">
    <property type="entry name" value="LRR"/>
    <property type="match status" value="3"/>
</dbReference>
<feature type="compositionally biased region" description="Basic and acidic residues" evidence="10">
    <location>
        <begin position="236"/>
        <end position="247"/>
    </location>
</feature>